<accession>A0A316YHV7</accession>
<dbReference type="PANTHER" id="PTHR11066:SF35">
    <property type="entry name" value="ACYL-COA THIOESTERASE II"/>
    <property type="match status" value="1"/>
</dbReference>
<dbReference type="InterPro" id="IPR049449">
    <property type="entry name" value="TesB_ACOT8-like_N"/>
</dbReference>
<feature type="domain" description="Acyl-CoA thioesterase-like C-terminal" evidence="4">
    <location>
        <begin position="217"/>
        <end position="359"/>
    </location>
</feature>
<evidence type="ECO:0000259" key="3">
    <source>
        <dbReference type="Pfam" id="PF13622"/>
    </source>
</evidence>
<dbReference type="OrthoDB" id="68328at2759"/>
<dbReference type="InterPro" id="IPR003703">
    <property type="entry name" value="Acyl_CoA_thio"/>
</dbReference>
<evidence type="ECO:0000256" key="2">
    <source>
        <dbReference type="ARBA" id="ARBA00022801"/>
    </source>
</evidence>
<dbReference type="STRING" id="215250.A0A316YHV7"/>
<dbReference type="Pfam" id="PF13622">
    <property type="entry name" value="4HBT_3"/>
    <property type="match status" value="1"/>
</dbReference>
<gene>
    <name evidence="5" type="ORF">FA10DRAFT_267622</name>
</gene>
<dbReference type="GO" id="GO:0009062">
    <property type="term" value="P:fatty acid catabolic process"/>
    <property type="evidence" value="ECO:0007669"/>
    <property type="project" value="TreeGrafter"/>
</dbReference>
<dbReference type="InterPro" id="IPR029069">
    <property type="entry name" value="HotDog_dom_sf"/>
</dbReference>
<evidence type="ECO:0000256" key="1">
    <source>
        <dbReference type="ARBA" id="ARBA00006538"/>
    </source>
</evidence>
<dbReference type="SUPFAM" id="SSF54637">
    <property type="entry name" value="Thioesterase/thiol ester dehydrase-isomerase"/>
    <property type="match status" value="2"/>
</dbReference>
<feature type="domain" description="Acyl-CoA thioesterase-like N-terminal HotDog" evidence="3">
    <location>
        <begin position="41"/>
        <end position="126"/>
    </location>
</feature>
<sequence length="367" mass="41598">MTTESSSELAYLDKSIAIRQIGEDKFESYFPAEKSGAWSLYAWGGSVLSQCLNAAYHTTPSPSSGTSSHLYSVMGLFLGPTLADKTVQFEVQRLRDTRTFATRQVIVWQVQAEGKAPRRILQMTLDFFIGSGIMGKPHLAYEPEPLQQGLSHHSKLKLWAEQLDDAQNDKNNPFTVKARKLHRKLFTHIVDRMEMKIPLEGFDWERFDAYVLGGHEDLPDIDVTKKTYNDWFRPWQALRLQKDVEDGSLPAPAGILMPRTRQEAEACALMLRLDDILPAVPMMLGGKTFLQCSNFTSLDFALRFHHQDANTEAGQDNQWFLRQSTSAWAQDGKSFNESKCWKEGRDGKLRLVATMSQTTTLVRAAKM</sequence>
<dbReference type="InterPro" id="IPR049450">
    <property type="entry name" value="ACOT8-like_C"/>
</dbReference>
<keyword evidence="6" id="KW-1185">Reference proteome</keyword>
<name>A0A316YHV7_9BASI</name>
<comment type="similarity">
    <text evidence="1">Belongs to the C/M/P thioester hydrolase family.</text>
</comment>
<evidence type="ECO:0000313" key="6">
    <source>
        <dbReference type="Proteomes" id="UP000245768"/>
    </source>
</evidence>
<dbReference type="GO" id="GO:0047617">
    <property type="term" value="F:fatty acyl-CoA hydrolase activity"/>
    <property type="evidence" value="ECO:0007669"/>
    <property type="project" value="InterPro"/>
</dbReference>
<protein>
    <recommendedName>
        <fullName evidence="7">Thioesterase/thiol ester dehydrase-isomerase</fullName>
    </recommendedName>
</protein>
<dbReference type="RefSeq" id="XP_025376215.1">
    <property type="nucleotide sequence ID" value="XM_025521979.1"/>
</dbReference>
<dbReference type="GO" id="GO:0006637">
    <property type="term" value="P:acyl-CoA metabolic process"/>
    <property type="evidence" value="ECO:0007669"/>
    <property type="project" value="InterPro"/>
</dbReference>
<evidence type="ECO:0008006" key="7">
    <source>
        <dbReference type="Google" id="ProtNLM"/>
    </source>
</evidence>
<dbReference type="InterPro" id="IPR042171">
    <property type="entry name" value="Acyl-CoA_hotdog"/>
</dbReference>
<organism evidence="5 6">
    <name type="scientific">Acaromyces ingoldii</name>
    <dbReference type="NCBI Taxonomy" id="215250"/>
    <lineage>
        <taxon>Eukaryota</taxon>
        <taxon>Fungi</taxon>
        <taxon>Dikarya</taxon>
        <taxon>Basidiomycota</taxon>
        <taxon>Ustilaginomycotina</taxon>
        <taxon>Exobasidiomycetes</taxon>
        <taxon>Exobasidiales</taxon>
        <taxon>Cryptobasidiaceae</taxon>
        <taxon>Acaromyces</taxon>
    </lineage>
</organism>
<proteinExistence type="inferred from homology"/>
<dbReference type="InParanoid" id="A0A316YHV7"/>
<dbReference type="Gene3D" id="2.40.160.210">
    <property type="entry name" value="Acyl-CoA thioesterase, double hotdog domain"/>
    <property type="match status" value="1"/>
</dbReference>
<keyword evidence="2" id="KW-0378">Hydrolase</keyword>
<dbReference type="PANTHER" id="PTHR11066">
    <property type="entry name" value="ACYL-COA THIOESTERASE"/>
    <property type="match status" value="1"/>
</dbReference>
<reference evidence="5 6" key="1">
    <citation type="journal article" date="2018" name="Mol. Biol. Evol.">
        <title>Broad Genomic Sampling Reveals a Smut Pathogenic Ancestry of the Fungal Clade Ustilaginomycotina.</title>
        <authorList>
            <person name="Kijpornyongpan T."/>
            <person name="Mondo S.J."/>
            <person name="Barry K."/>
            <person name="Sandor L."/>
            <person name="Lee J."/>
            <person name="Lipzen A."/>
            <person name="Pangilinan J."/>
            <person name="LaButti K."/>
            <person name="Hainaut M."/>
            <person name="Henrissat B."/>
            <person name="Grigoriev I.V."/>
            <person name="Spatafora J.W."/>
            <person name="Aime M.C."/>
        </authorList>
    </citation>
    <scope>NUCLEOTIDE SEQUENCE [LARGE SCALE GENOMIC DNA]</scope>
    <source>
        <strain evidence="5 6">MCA 4198</strain>
    </source>
</reference>
<evidence type="ECO:0000313" key="5">
    <source>
        <dbReference type="EMBL" id="PWN89017.1"/>
    </source>
</evidence>
<dbReference type="AlphaFoldDB" id="A0A316YHV7"/>
<dbReference type="EMBL" id="KZ819637">
    <property type="protein sequence ID" value="PWN89017.1"/>
    <property type="molecule type" value="Genomic_DNA"/>
</dbReference>
<dbReference type="GO" id="GO:0005782">
    <property type="term" value="C:peroxisomal matrix"/>
    <property type="evidence" value="ECO:0007669"/>
    <property type="project" value="UniProtKB-SubCell"/>
</dbReference>
<dbReference type="GeneID" id="37043895"/>
<dbReference type="Pfam" id="PF20789">
    <property type="entry name" value="4HBT_3C"/>
    <property type="match status" value="1"/>
</dbReference>
<evidence type="ECO:0000259" key="4">
    <source>
        <dbReference type="Pfam" id="PF20789"/>
    </source>
</evidence>
<dbReference type="Proteomes" id="UP000245768">
    <property type="component" value="Unassembled WGS sequence"/>
</dbReference>